<keyword evidence="1" id="KW-0378">Hydrolase</keyword>
<sequence length="430" mass="48646">MSQLVTITSKLYDASGKYVINLKVKSRYKGSSRENINKTDQDGLFIFHASPNRTVEILAQPPNTKDYIVVKTINSSIVSSRKDPVKVPLPKSIEQYQQKKVTTTSKGIVTTLFKIIDSKEKILINFPVTSRPKGSQKSFERNSNEQGIVEVLSSPNRDIEILVLTSNDEFTLKSSVNSGNGSQIPIIIKLDEPYENFKSLSNFKIVDRLGNDYNIENTKIEILYLESGIKKVSNTSNGKFSLQSMVGEKVKITVFKPDGKPLEANNYYSKRMKEDSNKLELDVDITGGQTSVNKPEIEKDLKVNECACNRDIMEEEFKKVTTSVTAISFLKYLNQQFKKLNMNNCLEKAHFIAHTLHETASYSLMEEGLAGKSESEVYDGYKGRGLIQITYKTNYESYGLAVNENFLGNNRHRIAREKQHAVGSAVWYWH</sequence>
<protein>
    <submittedName>
        <fullName evidence="1">Glycoside hydrolase family 19</fullName>
    </submittedName>
</protein>
<evidence type="ECO:0000313" key="1">
    <source>
        <dbReference type="EMBL" id="QXR19550.1"/>
    </source>
</evidence>
<reference evidence="1" key="1">
    <citation type="journal article" date="2019" name="Nat. Commun.">
        <title>Spatiotemporal dynamics of multidrug resistant bacteria on intensive care unit surfaces.</title>
        <authorList>
            <person name="D'Souza A.W."/>
            <person name="Potter R.F."/>
            <person name="Wallace M."/>
            <person name="Shupe A."/>
            <person name="Patel S."/>
            <person name="Sun X."/>
            <person name="Gul D."/>
            <person name="Kwon J.H."/>
            <person name="Andleeb S."/>
            <person name="Burnham C.D."/>
            <person name="Dantas G."/>
        </authorList>
    </citation>
    <scope>NUCLEOTIDE SEQUENCE</scope>
    <source>
        <strain evidence="1">AV_175</strain>
    </source>
</reference>
<gene>
    <name evidence="1" type="ORF">EGK58_000955</name>
</gene>
<dbReference type="Proteomes" id="UP000280837">
    <property type="component" value="Chromosome"/>
</dbReference>
<dbReference type="RefSeq" id="WP_171431281.1">
    <property type="nucleotide sequence ID" value="NZ_CP078027.1"/>
</dbReference>
<dbReference type="InterPro" id="IPR023346">
    <property type="entry name" value="Lysozyme-like_dom_sf"/>
</dbReference>
<name>A0A8F6M3E0_9GAMM</name>
<organism evidence="1">
    <name type="scientific">Acinetobacter variabilis</name>
    <dbReference type="NCBI Taxonomy" id="70346"/>
    <lineage>
        <taxon>Bacteria</taxon>
        <taxon>Pseudomonadati</taxon>
        <taxon>Pseudomonadota</taxon>
        <taxon>Gammaproteobacteria</taxon>
        <taxon>Moraxellales</taxon>
        <taxon>Moraxellaceae</taxon>
        <taxon>Acinetobacter</taxon>
    </lineage>
</organism>
<proteinExistence type="predicted"/>
<dbReference type="Gene3D" id="1.10.530.10">
    <property type="match status" value="1"/>
</dbReference>
<dbReference type="AlphaFoldDB" id="A0A8F6M3E0"/>
<dbReference type="SUPFAM" id="SSF53955">
    <property type="entry name" value="Lysozyme-like"/>
    <property type="match status" value="1"/>
</dbReference>
<accession>A0A8F6M3E0</accession>
<dbReference type="GO" id="GO:0016787">
    <property type="term" value="F:hydrolase activity"/>
    <property type="evidence" value="ECO:0007669"/>
    <property type="project" value="UniProtKB-KW"/>
</dbReference>
<reference evidence="1" key="2">
    <citation type="submission" date="2021-06" db="EMBL/GenBank/DDBJ databases">
        <authorList>
            <person name="Diorio-Toth L."/>
        </authorList>
    </citation>
    <scope>NUCLEOTIDE SEQUENCE</scope>
    <source>
        <strain evidence="1">AV_175</strain>
    </source>
</reference>
<dbReference type="EMBL" id="CP078027">
    <property type="protein sequence ID" value="QXR19550.1"/>
    <property type="molecule type" value="Genomic_DNA"/>
</dbReference>